<sequence>MGLGVNHIIIKETPMEVETAELTEVQRRELFAALVAAQDEGLGVKKSRQAVAARFGVDAETVVEVEDEGLDKEWPPLGKK</sequence>
<organism evidence="1 2">
    <name type="scientific">Urbifossiella limnaea</name>
    <dbReference type="NCBI Taxonomy" id="2528023"/>
    <lineage>
        <taxon>Bacteria</taxon>
        <taxon>Pseudomonadati</taxon>
        <taxon>Planctomycetota</taxon>
        <taxon>Planctomycetia</taxon>
        <taxon>Gemmatales</taxon>
        <taxon>Gemmataceae</taxon>
        <taxon>Urbifossiella</taxon>
    </lineage>
</organism>
<name>A0A517XST2_9BACT</name>
<keyword evidence="2" id="KW-1185">Reference proteome</keyword>
<protein>
    <submittedName>
        <fullName evidence="1">Uncharacterized protein</fullName>
    </submittedName>
</protein>
<evidence type="ECO:0000313" key="1">
    <source>
        <dbReference type="EMBL" id="QDU20558.1"/>
    </source>
</evidence>
<dbReference type="AlphaFoldDB" id="A0A517XST2"/>
<dbReference type="KEGG" id="uli:ETAA1_25130"/>
<reference evidence="1 2" key="1">
    <citation type="submission" date="2019-02" db="EMBL/GenBank/DDBJ databases">
        <title>Deep-cultivation of Planctomycetes and their phenomic and genomic characterization uncovers novel biology.</title>
        <authorList>
            <person name="Wiegand S."/>
            <person name="Jogler M."/>
            <person name="Boedeker C."/>
            <person name="Pinto D."/>
            <person name="Vollmers J."/>
            <person name="Rivas-Marin E."/>
            <person name="Kohn T."/>
            <person name="Peeters S.H."/>
            <person name="Heuer A."/>
            <person name="Rast P."/>
            <person name="Oberbeckmann S."/>
            <person name="Bunk B."/>
            <person name="Jeske O."/>
            <person name="Meyerdierks A."/>
            <person name="Storesund J.E."/>
            <person name="Kallscheuer N."/>
            <person name="Luecker S."/>
            <person name="Lage O.M."/>
            <person name="Pohl T."/>
            <person name="Merkel B.J."/>
            <person name="Hornburger P."/>
            <person name="Mueller R.-W."/>
            <person name="Bruemmer F."/>
            <person name="Labrenz M."/>
            <person name="Spormann A.M."/>
            <person name="Op den Camp H."/>
            <person name="Overmann J."/>
            <person name="Amann R."/>
            <person name="Jetten M.S.M."/>
            <person name="Mascher T."/>
            <person name="Medema M.H."/>
            <person name="Devos D.P."/>
            <person name="Kaster A.-K."/>
            <person name="Ovreas L."/>
            <person name="Rohde M."/>
            <person name="Galperin M.Y."/>
            <person name="Jogler C."/>
        </authorList>
    </citation>
    <scope>NUCLEOTIDE SEQUENCE [LARGE SCALE GENOMIC DNA]</scope>
    <source>
        <strain evidence="1 2">ETA_A1</strain>
    </source>
</reference>
<dbReference type="EMBL" id="CP036273">
    <property type="protein sequence ID" value="QDU20558.1"/>
    <property type="molecule type" value="Genomic_DNA"/>
</dbReference>
<gene>
    <name evidence="1" type="ORF">ETAA1_25130</name>
</gene>
<accession>A0A517XST2</accession>
<evidence type="ECO:0000313" key="2">
    <source>
        <dbReference type="Proteomes" id="UP000319576"/>
    </source>
</evidence>
<proteinExistence type="predicted"/>
<dbReference type="Proteomes" id="UP000319576">
    <property type="component" value="Chromosome"/>
</dbReference>